<accession>A0A915NLV8</accession>
<dbReference type="Gene3D" id="3.30.2460.20">
    <property type="match status" value="1"/>
</dbReference>
<dbReference type="GO" id="GO:0060070">
    <property type="term" value="P:canonical Wnt signaling pathway"/>
    <property type="evidence" value="ECO:0007669"/>
    <property type="project" value="TreeGrafter"/>
</dbReference>
<comment type="similarity">
    <text evidence="2 10">Belongs to the Wnt family.</text>
</comment>
<evidence type="ECO:0000256" key="8">
    <source>
        <dbReference type="ARBA" id="ARBA00023180"/>
    </source>
</evidence>
<protein>
    <recommendedName>
        <fullName evidence="10">Protein Wnt</fullName>
    </recommendedName>
</protein>
<feature type="region of interest" description="Disordered" evidence="11">
    <location>
        <begin position="136"/>
        <end position="179"/>
    </location>
</feature>
<evidence type="ECO:0000313" key="13">
    <source>
        <dbReference type="WBParaSite" id="scf7180000418882.g3054"/>
    </source>
</evidence>
<evidence type="ECO:0000256" key="5">
    <source>
        <dbReference type="ARBA" id="ARBA00022530"/>
    </source>
</evidence>
<dbReference type="GO" id="GO:0005109">
    <property type="term" value="F:frizzled binding"/>
    <property type="evidence" value="ECO:0007669"/>
    <property type="project" value="TreeGrafter"/>
</dbReference>
<dbReference type="PANTHER" id="PTHR12027:SF77">
    <property type="entry name" value="PROTEIN WNT-5"/>
    <property type="match status" value="1"/>
</dbReference>
<comment type="function">
    <text evidence="10">Ligand for members of the frizzled family of seven transmembrane receptors.</text>
</comment>
<evidence type="ECO:0000256" key="6">
    <source>
        <dbReference type="ARBA" id="ARBA00022687"/>
    </source>
</evidence>
<evidence type="ECO:0000256" key="1">
    <source>
        <dbReference type="ARBA" id="ARBA00004498"/>
    </source>
</evidence>
<evidence type="ECO:0000313" key="12">
    <source>
        <dbReference type="Proteomes" id="UP000887560"/>
    </source>
</evidence>
<name>A0A915NLV8_9BILA</name>
<dbReference type="Pfam" id="PF00110">
    <property type="entry name" value="wnt"/>
    <property type="match status" value="1"/>
</dbReference>
<dbReference type="WBParaSite" id="scf7180000418882.g3054">
    <property type="protein sequence ID" value="scf7180000418882.g3054"/>
    <property type="gene ID" value="scf7180000418882.g3054"/>
</dbReference>
<sequence length="597" mass="70234">MAIPTSPLELFNTQRVERAYWTCTREAAFTYAIMSAGVTHEIGRRCRLGLLKSCGCAAAESRPQQQNINDDWTWGGCGDNIDYGYRFSRDFVDVREKEESIKRDAEGHGRSLMNRWNNEAKYRTARRIQINSRGNMQFEDPILPSLTQQQKTNYPLERSQKRRALNEKQKQRRRQRNNNNNNRALTDLVYLDQSPTYCQDDQIDGTIGTEGRICSIDPDAPNSCDLLCCNRGYQSHIEEVISKCNCKFQWCCQVICETLTNVLWNLVNLRRRLFYTAYAEVELARNEMGLANALQVREEEHDNDFPDRNEYTLEHFTYTLYHRNQRNQVVPLQAYQPLINLRKGENYDDPENFTHPIRIRENIQTEIFYFVNLRHRQNIEYYVYSERHVLFPRSKIVRLEQSIEHRAAIDGSTITIEQYRGGQKFHLNKLEKRILRNNEDEFFVDFALVIYNVYSEYYDRYMFVDFCYNEEKYFNNYCDLKSMSNPINATFNEQNFDKIVIFVDQVVDSKGETLINVGNNTEFELYHSYPDEVIKGNVKDIEKIAKALNALIDEENIYYLNEKCTNLRSEQTSTIGLKFKNLNTTINVSGKDLANHG</sequence>
<evidence type="ECO:0000256" key="2">
    <source>
        <dbReference type="ARBA" id="ARBA00005683"/>
    </source>
</evidence>
<reference evidence="13" key="1">
    <citation type="submission" date="2022-11" db="UniProtKB">
        <authorList>
            <consortium name="WormBaseParasite"/>
        </authorList>
    </citation>
    <scope>IDENTIFICATION</scope>
</reference>
<keyword evidence="3 10" id="KW-0217">Developmental protein</keyword>
<dbReference type="FunFam" id="3.30.2460.20:FF:000001">
    <property type="entry name" value="Wnt homolog"/>
    <property type="match status" value="1"/>
</dbReference>
<dbReference type="GO" id="GO:0045165">
    <property type="term" value="P:cell fate commitment"/>
    <property type="evidence" value="ECO:0007669"/>
    <property type="project" value="TreeGrafter"/>
</dbReference>
<dbReference type="Proteomes" id="UP000887560">
    <property type="component" value="Unplaced"/>
</dbReference>
<evidence type="ECO:0000256" key="4">
    <source>
        <dbReference type="ARBA" id="ARBA00022525"/>
    </source>
</evidence>
<evidence type="ECO:0000256" key="7">
    <source>
        <dbReference type="ARBA" id="ARBA00023157"/>
    </source>
</evidence>
<keyword evidence="4" id="KW-0964">Secreted</keyword>
<organism evidence="12 13">
    <name type="scientific">Meloidogyne floridensis</name>
    <dbReference type="NCBI Taxonomy" id="298350"/>
    <lineage>
        <taxon>Eukaryota</taxon>
        <taxon>Metazoa</taxon>
        <taxon>Ecdysozoa</taxon>
        <taxon>Nematoda</taxon>
        <taxon>Chromadorea</taxon>
        <taxon>Rhabditida</taxon>
        <taxon>Tylenchina</taxon>
        <taxon>Tylenchomorpha</taxon>
        <taxon>Tylenchoidea</taxon>
        <taxon>Meloidogynidae</taxon>
        <taxon>Meloidogyninae</taxon>
        <taxon>Meloidogyne</taxon>
    </lineage>
</organism>
<keyword evidence="7" id="KW-1015">Disulfide bond</keyword>
<keyword evidence="6 10" id="KW-0879">Wnt signaling pathway</keyword>
<dbReference type="PRINTS" id="PR01349">
    <property type="entry name" value="WNTPROTEIN"/>
</dbReference>
<keyword evidence="8" id="KW-0325">Glycoprotein</keyword>
<dbReference type="InterPro" id="IPR005817">
    <property type="entry name" value="Wnt"/>
</dbReference>
<proteinExistence type="inferred from homology"/>
<dbReference type="SMART" id="SM00097">
    <property type="entry name" value="WNT1"/>
    <property type="match status" value="1"/>
</dbReference>
<dbReference type="GO" id="GO:0005615">
    <property type="term" value="C:extracellular space"/>
    <property type="evidence" value="ECO:0007669"/>
    <property type="project" value="TreeGrafter"/>
</dbReference>
<evidence type="ECO:0000256" key="11">
    <source>
        <dbReference type="SAM" id="MobiDB-lite"/>
    </source>
</evidence>
<dbReference type="GO" id="GO:0005125">
    <property type="term" value="F:cytokine activity"/>
    <property type="evidence" value="ECO:0007669"/>
    <property type="project" value="TreeGrafter"/>
</dbReference>
<evidence type="ECO:0000256" key="3">
    <source>
        <dbReference type="ARBA" id="ARBA00022473"/>
    </source>
</evidence>
<dbReference type="InterPro" id="IPR043158">
    <property type="entry name" value="Wnt_C"/>
</dbReference>
<keyword evidence="5" id="KW-0272">Extracellular matrix</keyword>
<keyword evidence="9" id="KW-0449">Lipoprotein</keyword>
<evidence type="ECO:0000256" key="9">
    <source>
        <dbReference type="ARBA" id="ARBA00023288"/>
    </source>
</evidence>
<dbReference type="PANTHER" id="PTHR12027">
    <property type="entry name" value="WNT RELATED"/>
    <property type="match status" value="1"/>
</dbReference>
<dbReference type="GO" id="GO:0030182">
    <property type="term" value="P:neuron differentiation"/>
    <property type="evidence" value="ECO:0007669"/>
    <property type="project" value="TreeGrafter"/>
</dbReference>
<keyword evidence="12" id="KW-1185">Reference proteome</keyword>
<comment type="subcellular location">
    <subcellularLocation>
        <location evidence="1 10">Secreted</location>
        <location evidence="1 10">Extracellular space</location>
        <location evidence="1 10">Extracellular matrix</location>
    </subcellularLocation>
</comment>
<dbReference type="AlphaFoldDB" id="A0A915NLV8"/>
<dbReference type="GO" id="GO:0000902">
    <property type="term" value="P:cell morphogenesis"/>
    <property type="evidence" value="ECO:0007669"/>
    <property type="project" value="UniProtKB-ARBA"/>
</dbReference>
<evidence type="ECO:0000256" key="10">
    <source>
        <dbReference type="RuleBase" id="RU003500"/>
    </source>
</evidence>